<name>A0ABV1APP5_9FIRM</name>
<proteinExistence type="predicted"/>
<dbReference type="RefSeq" id="WP_291580399.1">
    <property type="nucleotide sequence ID" value="NZ_JBBMEI010000104.1"/>
</dbReference>
<evidence type="ECO:0000313" key="2">
    <source>
        <dbReference type="Proteomes" id="UP001446032"/>
    </source>
</evidence>
<evidence type="ECO:0000313" key="1">
    <source>
        <dbReference type="EMBL" id="MEQ2360154.1"/>
    </source>
</evidence>
<organism evidence="1 2">
    <name type="scientific">Blautia intestinihominis</name>
    <dbReference type="NCBI Taxonomy" id="3133152"/>
    <lineage>
        <taxon>Bacteria</taxon>
        <taxon>Bacillati</taxon>
        <taxon>Bacillota</taxon>
        <taxon>Clostridia</taxon>
        <taxon>Lachnospirales</taxon>
        <taxon>Lachnospiraceae</taxon>
        <taxon>Blautia</taxon>
    </lineage>
</organism>
<reference evidence="1 2" key="1">
    <citation type="submission" date="2024-03" db="EMBL/GenBank/DDBJ databases">
        <title>Human intestinal bacterial collection.</title>
        <authorList>
            <person name="Pauvert C."/>
            <person name="Hitch T.C.A."/>
            <person name="Clavel T."/>
        </authorList>
    </citation>
    <scope>NUCLEOTIDE SEQUENCE [LARGE SCALE GENOMIC DNA]</scope>
    <source>
        <strain evidence="1 2">CLA-AA-H95</strain>
    </source>
</reference>
<accession>A0ABV1APP5</accession>
<gene>
    <name evidence="1" type="ORF">WMO75_17855</name>
</gene>
<dbReference type="EMBL" id="JBBMEI010000104">
    <property type="protein sequence ID" value="MEQ2360154.1"/>
    <property type="molecule type" value="Genomic_DNA"/>
</dbReference>
<sequence length="197" mass="22460">MKRSILSRMAAFLLIFVLGFAVVAGNNVSTVEAAARSSSINMNIFKKKNVRTYLQDMSYAGGINFSGQTQLKKNLPKIVRRDFLYANWKKYKRYQTGVDMLVPKSVVLKHIQDTYGIKVKSVNLPVKKGKYLLKELWWQSETVMKYYNAVRTKTGATITIRGSLFGRYAGKEVITVKPARNSMGFVITSMRYYRAGR</sequence>
<dbReference type="Proteomes" id="UP001446032">
    <property type="component" value="Unassembled WGS sequence"/>
</dbReference>
<comment type="caution">
    <text evidence="1">The sequence shown here is derived from an EMBL/GenBank/DDBJ whole genome shotgun (WGS) entry which is preliminary data.</text>
</comment>
<protein>
    <submittedName>
        <fullName evidence="1">Uncharacterized protein</fullName>
    </submittedName>
</protein>
<keyword evidence="2" id="KW-1185">Reference proteome</keyword>